<dbReference type="EMBL" id="AFBI03000003">
    <property type="protein sequence ID" value="EJW02473.1"/>
    <property type="molecule type" value="Genomic_DNA"/>
</dbReference>
<reference evidence="2 3" key="1">
    <citation type="submission" date="2011-08" db="EMBL/GenBank/DDBJ databases">
        <authorList>
            <person name="Liu Z.J."/>
            <person name="Shi F.L."/>
            <person name="Lu J.Q."/>
            <person name="Li M."/>
            <person name="Wang Z.L."/>
        </authorList>
    </citation>
    <scope>NUCLEOTIDE SEQUENCE [LARGE SCALE GENOMIC DNA]</scope>
    <source>
        <strain evidence="2 3">USNM 41457</strain>
    </source>
</reference>
<protein>
    <recommendedName>
        <fullName evidence="4">Transmembrane protein</fullName>
    </recommendedName>
</protein>
<comment type="caution">
    <text evidence="2">The sequence shown here is derived from an EMBL/GenBank/DDBJ whole genome shotgun (WGS) entry which is preliminary data.</text>
</comment>
<dbReference type="AlphaFoldDB" id="J8ZRZ7"/>
<evidence type="ECO:0008006" key="4">
    <source>
        <dbReference type="Google" id="ProtNLM"/>
    </source>
</evidence>
<sequence>MIINIVIYVDVALNYVKIIVYLKILYVENRKNQKIKKTVEFGSLEKHKGKHKEQICLLLLRNLFFFQCEILSLYYKRLAITKSIYLTIYLNIYTLSSSYF</sequence>
<proteinExistence type="predicted"/>
<evidence type="ECO:0000256" key="1">
    <source>
        <dbReference type="SAM" id="Phobius"/>
    </source>
</evidence>
<feature type="transmembrane region" description="Helical" evidence="1">
    <location>
        <begin position="6"/>
        <end position="27"/>
    </location>
</feature>
<organism evidence="2 3">
    <name type="scientific">Edhazardia aedis (strain USNM 41457)</name>
    <name type="common">Microsporidian parasite</name>
    <dbReference type="NCBI Taxonomy" id="1003232"/>
    <lineage>
        <taxon>Eukaryota</taxon>
        <taxon>Fungi</taxon>
        <taxon>Fungi incertae sedis</taxon>
        <taxon>Microsporidia</taxon>
        <taxon>Edhazardia</taxon>
    </lineage>
</organism>
<dbReference type="Proteomes" id="UP000003163">
    <property type="component" value="Unassembled WGS sequence"/>
</dbReference>
<name>J8ZRZ7_EDHAE</name>
<reference evidence="3" key="2">
    <citation type="submission" date="2015-07" db="EMBL/GenBank/DDBJ databases">
        <title>Contrasting host-pathogen interactions and genome evolution in two generalist and specialist microsporidian pathogens of mosquitoes.</title>
        <authorList>
            <consortium name="The Broad Institute Genomics Platform"/>
            <consortium name="The Broad Institute Genome Sequencing Center for Infectious Disease"/>
            <person name="Cuomo C.A."/>
            <person name="Sanscrainte N.D."/>
            <person name="Goldberg J.M."/>
            <person name="Heiman D."/>
            <person name="Young S."/>
            <person name="Zeng Q."/>
            <person name="Becnel J.J."/>
            <person name="Birren B.W."/>
        </authorList>
    </citation>
    <scope>NUCLEOTIDE SEQUENCE [LARGE SCALE GENOMIC DNA]</scope>
    <source>
        <strain evidence="3">USNM 41457</strain>
    </source>
</reference>
<dbReference type="HOGENOM" id="CLU_2306061_0_0_1"/>
<evidence type="ECO:0000313" key="3">
    <source>
        <dbReference type="Proteomes" id="UP000003163"/>
    </source>
</evidence>
<dbReference type="VEuPathDB" id="MicrosporidiaDB:EDEG_00276"/>
<evidence type="ECO:0000313" key="2">
    <source>
        <dbReference type="EMBL" id="EJW02473.1"/>
    </source>
</evidence>
<keyword evidence="1" id="KW-0472">Membrane</keyword>
<keyword evidence="1" id="KW-0812">Transmembrane</keyword>
<keyword evidence="1" id="KW-1133">Transmembrane helix</keyword>
<keyword evidence="3" id="KW-1185">Reference proteome</keyword>
<accession>J8ZRZ7</accession>
<gene>
    <name evidence="2" type="ORF">EDEG_00276</name>
</gene>
<dbReference type="InParanoid" id="J8ZRZ7"/>